<dbReference type="SUPFAM" id="SSF47370">
    <property type="entry name" value="Bromodomain"/>
    <property type="match status" value="1"/>
</dbReference>
<feature type="domain" description="MYND-type" evidence="18">
    <location>
        <begin position="1003"/>
        <end position="1037"/>
    </location>
</feature>
<keyword evidence="3" id="KW-0158">Chromosome</keyword>
<feature type="region of interest" description="Disordered" evidence="15">
    <location>
        <begin position="591"/>
        <end position="624"/>
    </location>
</feature>
<evidence type="ECO:0000256" key="12">
    <source>
        <dbReference type="PROSITE-ProRule" id="PRU00035"/>
    </source>
</evidence>
<feature type="coiled-coil region" evidence="14">
    <location>
        <begin position="969"/>
        <end position="999"/>
    </location>
</feature>
<dbReference type="GO" id="GO:0005634">
    <property type="term" value="C:nucleus"/>
    <property type="evidence" value="ECO:0007669"/>
    <property type="project" value="UniProtKB-SubCell"/>
</dbReference>
<comment type="subcellular location">
    <subcellularLocation>
        <location evidence="2">Chromosome</location>
    </subcellularLocation>
    <subcellularLocation>
        <location evidence="1">Nucleus</location>
    </subcellularLocation>
</comment>
<keyword evidence="19" id="KW-0418">Kinase</keyword>
<dbReference type="GO" id="GO:0008270">
    <property type="term" value="F:zinc ion binding"/>
    <property type="evidence" value="ECO:0007669"/>
    <property type="project" value="UniProtKB-KW"/>
</dbReference>
<dbReference type="Gene3D" id="3.30.40.10">
    <property type="entry name" value="Zinc/RING finger domain, C3HC4 (zinc finger)"/>
    <property type="match status" value="1"/>
</dbReference>
<keyword evidence="7" id="KW-0156">Chromatin regulator</keyword>
<keyword evidence="11" id="KW-0539">Nucleus</keyword>
<proteinExistence type="predicted"/>
<dbReference type="InterPro" id="IPR037967">
    <property type="entry name" value="ZMYND8_Bromo_dom"/>
</dbReference>
<evidence type="ECO:0000256" key="3">
    <source>
        <dbReference type="ARBA" id="ARBA00022454"/>
    </source>
</evidence>
<feature type="compositionally biased region" description="Polar residues" evidence="15">
    <location>
        <begin position="595"/>
        <end position="624"/>
    </location>
</feature>
<dbReference type="Proteomes" id="UP000242457">
    <property type="component" value="Unassembled WGS sequence"/>
</dbReference>
<keyword evidence="4" id="KW-0479">Metal-binding</keyword>
<evidence type="ECO:0000256" key="7">
    <source>
        <dbReference type="ARBA" id="ARBA00022853"/>
    </source>
</evidence>
<keyword evidence="20" id="KW-1185">Reference proteome</keyword>
<dbReference type="CDD" id="cd05508">
    <property type="entry name" value="Bromo_RACK7"/>
    <property type="match status" value="1"/>
</dbReference>
<feature type="domain" description="Bromo" evidence="16">
    <location>
        <begin position="245"/>
        <end position="315"/>
    </location>
</feature>
<evidence type="ECO:0000256" key="11">
    <source>
        <dbReference type="ARBA" id="ARBA00023242"/>
    </source>
</evidence>
<evidence type="ECO:0000256" key="9">
    <source>
        <dbReference type="ARBA" id="ARBA00023117"/>
    </source>
</evidence>
<dbReference type="GO" id="GO:0016301">
    <property type="term" value="F:kinase activity"/>
    <property type="evidence" value="ECO:0007669"/>
    <property type="project" value="UniProtKB-KW"/>
</dbReference>
<dbReference type="SUPFAM" id="SSF63748">
    <property type="entry name" value="Tudor/PWWP/MBT"/>
    <property type="match status" value="1"/>
</dbReference>
<keyword evidence="6" id="KW-0862">Zinc</keyword>
<dbReference type="Gene3D" id="2.30.30.140">
    <property type="match status" value="1"/>
</dbReference>
<sequence>MTSIEAQKSFTNSLNLQSSVISESQKENSQLTNVQEEQNIDIANKETSKDTIIDIKNDIKDTLHIKNCDQKKYENEEDVIILENNKKDIKCNINKIEHGQNSEKLDIISFASENDSKIIKTENTKEVTSKSGNNLKRTRRSITTQEADVLLEENNSRTKRKKKNTNDRFCWRCHKESVEAHCSACPRSWHRKCIGMQQSIIQNWICGECAAILRAENAETRSTAMAQLSVDQLCLLLKHVVERMREYPGSEPFWKPVELSEAPNYLDYVVKPMDLSLLESNVRAKLYGSTDAFMADAKWIQHNCIVFNTCGGVYTDTSKLTNAAKQIIKLARQEVSEIEACPDCYAHGRNLPRPQPAWFIEPCRRPHPLVWAKLKGFPFWPAKAMPRMNSQGFVDVRFFGEHDRAWVSPRDLYLYSEDPPVPLPRKRKLDMEECVREITRHCRKLELVFGEFKFAPPKVQYNPHDPMQIKLMLPNYDPLNSSNCISPQHLIPKKTPFLKKRVHVKMKSQNDLEKIDNSDTENKISNEFNSANKGSKIESRPSKIVESDNFHETETIAVTSNNLNESMDRESKEDVQVGKNTLTKLDVVAKEDMKPSTSKTSKNEINNGNTAKDDTNGPNFMLKQNSENEINDNKRSLENLLKQEIVTSKKHTVKDIQISKKEFISKMNVNKEDASQNLNSQKNNFKNTKNIEKVYKPKTRIVDKMNAEKALRSTTIEQSQKLNTTGTIVKQQNDSTKLKDTSKNHSNNLTESTISILSNKTPIDTDINGDVDTYKKNTTDQSVALLFVVNDGTSNTTKKSTGNLITEKEKNCDVSIQDQQTSKISLQLSYQQTKESKARKSFPNKPRNCPQLIPRSSTSTQSNSIDSIVTDYQTENRIEYQMLPPEAGPISARLYHGAQDLARKLAKLMEEAYKEAAQESQNCESRMSENHQATVHFLRLQIERMRWQHQQQLAELKHNTDRILREMKASLEAERLRAIEETRREAEEEKLRCIEEIKRKQWCAMCGREALFYCCWNTAYCDYPCQQSHWPMHMRTCAQKPSFTTIVTSSTVNSNQQQVMPRLMINTQHNHNIKVNSPTNRMYELSHDKLNKISTSLALCCSETDGNGNSS</sequence>
<dbReference type="PANTHER" id="PTHR46453:SF5">
    <property type="entry name" value="PROTEIN KINASE C-BINDING PROTEIN 1 ISOFORM X1"/>
    <property type="match status" value="1"/>
</dbReference>
<protein>
    <submittedName>
        <fullName evidence="19">Protein kinase C-binding protein</fullName>
    </submittedName>
</protein>
<gene>
    <name evidence="19" type="ORF">APICC_06454</name>
</gene>
<evidence type="ECO:0000256" key="2">
    <source>
        <dbReference type="ARBA" id="ARBA00004286"/>
    </source>
</evidence>
<dbReference type="InterPro" id="IPR000313">
    <property type="entry name" value="PWWP_dom"/>
</dbReference>
<dbReference type="InterPro" id="IPR011011">
    <property type="entry name" value="Znf_FYVE_PHD"/>
</dbReference>
<dbReference type="CDD" id="cd20160">
    <property type="entry name" value="PWWP_PRKCBP1"/>
    <property type="match status" value="1"/>
</dbReference>
<evidence type="ECO:0000256" key="6">
    <source>
        <dbReference type="ARBA" id="ARBA00022833"/>
    </source>
</evidence>
<dbReference type="InterPro" id="IPR002893">
    <property type="entry name" value="Znf_MYND"/>
</dbReference>
<evidence type="ECO:0000256" key="1">
    <source>
        <dbReference type="ARBA" id="ARBA00004123"/>
    </source>
</evidence>
<evidence type="ECO:0000256" key="5">
    <source>
        <dbReference type="ARBA" id="ARBA00022771"/>
    </source>
</evidence>
<keyword evidence="5 13" id="KW-0863">Zinc-finger</keyword>
<dbReference type="CDD" id="cd15538">
    <property type="entry name" value="PHD_PRKCBP1"/>
    <property type="match status" value="1"/>
</dbReference>
<evidence type="ECO:0000256" key="10">
    <source>
        <dbReference type="ARBA" id="ARBA00023163"/>
    </source>
</evidence>
<reference evidence="19 20" key="1">
    <citation type="submission" date="2014-07" db="EMBL/GenBank/DDBJ databases">
        <title>Genomic and transcriptomic analysis on Apis cerana provide comprehensive insights into honey bee biology.</title>
        <authorList>
            <person name="Diao Q."/>
            <person name="Sun L."/>
            <person name="Zheng H."/>
            <person name="Zheng H."/>
            <person name="Xu S."/>
            <person name="Wang S."/>
            <person name="Zeng Z."/>
            <person name="Hu F."/>
            <person name="Su S."/>
            <person name="Wu J."/>
        </authorList>
    </citation>
    <scope>NUCLEOTIDE SEQUENCE [LARGE SCALE GENOMIC DNA]</scope>
    <source>
        <tissue evidence="19">Pupae without intestine</tissue>
    </source>
</reference>
<dbReference type="GO" id="GO:0005694">
    <property type="term" value="C:chromosome"/>
    <property type="evidence" value="ECO:0007669"/>
    <property type="project" value="UniProtKB-SubCell"/>
</dbReference>
<dbReference type="GO" id="GO:0140006">
    <property type="term" value="F:histone H3 reader activity"/>
    <property type="evidence" value="ECO:0007669"/>
    <property type="project" value="UniProtKB-ARBA"/>
</dbReference>
<dbReference type="OrthoDB" id="298344at2759"/>
<dbReference type="SUPFAM" id="SSF57903">
    <property type="entry name" value="FYVE/PHD zinc finger"/>
    <property type="match status" value="1"/>
</dbReference>
<dbReference type="PANTHER" id="PTHR46453">
    <property type="entry name" value="PROTEIN KINASE C-BINDING PROTEIN 1"/>
    <property type="match status" value="1"/>
</dbReference>
<dbReference type="InterPro" id="IPR044075">
    <property type="entry name" value="PRKCBP1_PHD"/>
</dbReference>
<dbReference type="PROSITE" id="PS01360">
    <property type="entry name" value="ZF_MYND_1"/>
    <property type="match status" value="1"/>
</dbReference>
<keyword evidence="19" id="KW-0808">Transferase</keyword>
<dbReference type="PROSITE" id="PS50812">
    <property type="entry name" value="PWWP"/>
    <property type="match status" value="1"/>
</dbReference>
<evidence type="ECO:0000259" key="18">
    <source>
        <dbReference type="PROSITE" id="PS50865"/>
    </source>
</evidence>
<dbReference type="PROSITE" id="PS50865">
    <property type="entry name" value="ZF_MYND_2"/>
    <property type="match status" value="1"/>
</dbReference>
<dbReference type="SUPFAM" id="SSF144232">
    <property type="entry name" value="HIT/MYND zinc finger-like"/>
    <property type="match status" value="1"/>
</dbReference>
<organism evidence="19 20">
    <name type="scientific">Apis cerana cerana</name>
    <name type="common">Oriental honeybee</name>
    <dbReference type="NCBI Taxonomy" id="94128"/>
    <lineage>
        <taxon>Eukaryota</taxon>
        <taxon>Metazoa</taxon>
        <taxon>Ecdysozoa</taxon>
        <taxon>Arthropoda</taxon>
        <taxon>Hexapoda</taxon>
        <taxon>Insecta</taxon>
        <taxon>Pterygota</taxon>
        <taxon>Neoptera</taxon>
        <taxon>Endopterygota</taxon>
        <taxon>Hymenoptera</taxon>
        <taxon>Apocrita</taxon>
        <taxon>Aculeata</taxon>
        <taxon>Apoidea</taxon>
        <taxon>Anthophila</taxon>
        <taxon>Apidae</taxon>
        <taxon>Apis</taxon>
    </lineage>
</organism>
<evidence type="ECO:0000256" key="15">
    <source>
        <dbReference type="SAM" id="MobiDB-lite"/>
    </source>
</evidence>
<dbReference type="PROSITE" id="PS50014">
    <property type="entry name" value="BROMODOMAIN_2"/>
    <property type="match status" value="1"/>
</dbReference>
<keyword evidence="9 12" id="KW-0103">Bromodomain</keyword>
<dbReference type="Pfam" id="PF00855">
    <property type="entry name" value="PWWP"/>
    <property type="match status" value="1"/>
</dbReference>
<feature type="region of interest" description="Disordered" evidence="15">
    <location>
        <begin position="836"/>
        <end position="863"/>
    </location>
</feature>
<dbReference type="SMART" id="SM00293">
    <property type="entry name" value="PWWP"/>
    <property type="match status" value="1"/>
</dbReference>
<evidence type="ECO:0000259" key="17">
    <source>
        <dbReference type="PROSITE" id="PS50812"/>
    </source>
</evidence>
<dbReference type="STRING" id="94128.A0A2A3E8K7"/>
<keyword evidence="14" id="KW-0175">Coiled coil</keyword>
<dbReference type="Pfam" id="PF23460">
    <property type="entry name" value="ZMYND8_CC"/>
    <property type="match status" value="1"/>
</dbReference>
<accession>A0A2A3E8K7</accession>
<dbReference type="Gene3D" id="1.20.920.10">
    <property type="entry name" value="Bromodomain-like"/>
    <property type="match status" value="1"/>
</dbReference>
<dbReference type="FunFam" id="6.10.140.2220:FF:000002">
    <property type="entry name" value="Protein kinase C-binding protein 1 isoform C"/>
    <property type="match status" value="1"/>
</dbReference>
<dbReference type="InterPro" id="IPR056987">
    <property type="entry name" value="ZMYND8_CC"/>
</dbReference>
<evidence type="ECO:0000256" key="8">
    <source>
        <dbReference type="ARBA" id="ARBA00023015"/>
    </source>
</evidence>
<dbReference type="PRINTS" id="PR00503">
    <property type="entry name" value="BROMODOMAIN"/>
</dbReference>
<keyword evidence="8" id="KW-0805">Transcription regulation</keyword>
<dbReference type="Pfam" id="PF24324">
    <property type="entry name" value="MYND_ZMYND11_ZMYD8"/>
    <property type="match status" value="1"/>
</dbReference>
<feature type="domain" description="PWWP" evidence="17">
    <location>
        <begin position="366"/>
        <end position="418"/>
    </location>
</feature>
<evidence type="ECO:0000259" key="16">
    <source>
        <dbReference type="PROSITE" id="PS50014"/>
    </source>
</evidence>
<dbReference type="InterPro" id="IPR057053">
    <property type="entry name" value="MYND_ZMYND11_ZMYD8"/>
</dbReference>
<keyword evidence="10" id="KW-0804">Transcription</keyword>
<name>A0A2A3E8K7_APICC</name>
<evidence type="ECO:0000313" key="19">
    <source>
        <dbReference type="EMBL" id="PBC27612.1"/>
    </source>
</evidence>
<evidence type="ECO:0000313" key="20">
    <source>
        <dbReference type="Proteomes" id="UP000242457"/>
    </source>
</evidence>
<dbReference type="SMART" id="SM00297">
    <property type="entry name" value="BROMO"/>
    <property type="match status" value="1"/>
</dbReference>
<evidence type="ECO:0000256" key="13">
    <source>
        <dbReference type="PROSITE-ProRule" id="PRU00134"/>
    </source>
</evidence>
<dbReference type="AlphaFoldDB" id="A0A2A3E8K7"/>
<dbReference type="InterPro" id="IPR001487">
    <property type="entry name" value="Bromodomain"/>
</dbReference>
<dbReference type="EMBL" id="KZ288345">
    <property type="protein sequence ID" value="PBC27612.1"/>
    <property type="molecule type" value="Genomic_DNA"/>
</dbReference>
<dbReference type="Gene3D" id="6.10.140.2220">
    <property type="match status" value="1"/>
</dbReference>
<dbReference type="InterPro" id="IPR036427">
    <property type="entry name" value="Bromodomain-like_sf"/>
</dbReference>
<dbReference type="GO" id="GO:0005737">
    <property type="term" value="C:cytoplasm"/>
    <property type="evidence" value="ECO:0007669"/>
    <property type="project" value="TreeGrafter"/>
</dbReference>
<evidence type="ECO:0000256" key="4">
    <source>
        <dbReference type="ARBA" id="ARBA00022723"/>
    </source>
</evidence>
<dbReference type="InterPro" id="IPR013083">
    <property type="entry name" value="Znf_RING/FYVE/PHD"/>
</dbReference>
<evidence type="ECO:0000256" key="14">
    <source>
        <dbReference type="SAM" id="Coils"/>
    </source>
</evidence>
<dbReference type="GO" id="GO:0003714">
    <property type="term" value="F:transcription corepressor activity"/>
    <property type="evidence" value="ECO:0007669"/>
    <property type="project" value="TreeGrafter"/>
</dbReference>
<dbReference type="Pfam" id="PF00439">
    <property type="entry name" value="Bromodomain"/>
    <property type="match status" value="1"/>
</dbReference>